<accession>A0A1A8X4H6</accession>
<gene>
    <name evidence="1" type="ORF">POVCU1_047890</name>
</gene>
<protein>
    <submittedName>
        <fullName evidence="1">Uncharacterized protein</fullName>
    </submittedName>
</protein>
<proteinExistence type="predicted"/>
<dbReference type="EMBL" id="FLQV01000877">
    <property type="protein sequence ID" value="SBS98668.1"/>
    <property type="molecule type" value="Genomic_DNA"/>
</dbReference>
<evidence type="ECO:0000313" key="2">
    <source>
        <dbReference type="Proteomes" id="UP000078546"/>
    </source>
</evidence>
<sequence>MNISVDLQRLLRKLKKKKIYLANKKKKKNSIFDMIEEWDDYCLDDLCTVQDVFSNINWAKEEELNKYKNVYNNFESEINYYFNEYVEGVIYSSVVGQHEKRFGGAGKMGRETFSLTTNPIHHHLYCGSLLGKQLRSHECATSCACVCMCERAEWKKCNAKTFELISFSDSSSTSDERQISRERGLRDITKREKRHNCVEMPKFE</sequence>
<reference evidence="2" key="1">
    <citation type="submission" date="2016-05" db="EMBL/GenBank/DDBJ databases">
        <authorList>
            <person name="Naeem Raeece"/>
        </authorList>
    </citation>
    <scope>NUCLEOTIDE SEQUENCE [LARGE SCALE GENOMIC DNA]</scope>
</reference>
<organism evidence="1 2">
    <name type="scientific">Plasmodium ovale curtisi</name>
    <dbReference type="NCBI Taxonomy" id="864141"/>
    <lineage>
        <taxon>Eukaryota</taxon>
        <taxon>Sar</taxon>
        <taxon>Alveolata</taxon>
        <taxon>Apicomplexa</taxon>
        <taxon>Aconoidasida</taxon>
        <taxon>Haemosporida</taxon>
        <taxon>Plasmodiidae</taxon>
        <taxon>Plasmodium</taxon>
        <taxon>Plasmodium (Plasmodium)</taxon>
    </lineage>
</organism>
<name>A0A1A8X4H6_PLAOA</name>
<dbReference type="AlphaFoldDB" id="A0A1A8X4H6"/>
<dbReference type="Proteomes" id="UP000078546">
    <property type="component" value="Unassembled WGS sequence"/>
</dbReference>
<evidence type="ECO:0000313" key="1">
    <source>
        <dbReference type="EMBL" id="SBS98668.1"/>
    </source>
</evidence>